<dbReference type="GO" id="GO:0008017">
    <property type="term" value="F:microtubule binding"/>
    <property type="evidence" value="ECO:0007669"/>
    <property type="project" value="UniProtKB-ARBA"/>
</dbReference>
<dbReference type="Pfam" id="PF18199">
    <property type="entry name" value="Dynein_C"/>
    <property type="match status" value="1"/>
</dbReference>
<dbReference type="GO" id="GO:0005874">
    <property type="term" value="C:microtubule"/>
    <property type="evidence" value="ECO:0007669"/>
    <property type="project" value="UniProtKB-KW"/>
</dbReference>
<dbReference type="GO" id="GO:0060294">
    <property type="term" value="P:cilium movement involved in cell motility"/>
    <property type="evidence" value="ECO:0007669"/>
    <property type="project" value="UniProtKB-ARBA"/>
</dbReference>
<dbReference type="InterPro" id="IPR043157">
    <property type="entry name" value="Dynein_AAA1S"/>
</dbReference>
<evidence type="ECO:0000256" key="2">
    <source>
        <dbReference type="ARBA" id="ARBA00004430"/>
    </source>
</evidence>
<protein>
    <recommendedName>
        <fullName evidence="19">AAA+ ATPase domain-containing protein</fullName>
    </recommendedName>
</protein>
<dbReference type="FunFam" id="3.40.50.300:FF:000320">
    <property type="entry name" value="Dynein, axonemal, heavy chain 5"/>
    <property type="match status" value="1"/>
</dbReference>
<dbReference type="InterPro" id="IPR024743">
    <property type="entry name" value="Dynein_HC_stalk"/>
</dbReference>
<dbReference type="SMART" id="SM00382">
    <property type="entry name" value="AAA"/>
    <property type="match status" value="3"/>
</dbReference>
<evidence type="ECO:0000256" key="3">
    <source>
        <dbReference type="ARBA" id="ARBA00008887"/>
    </source>
</evidence>
<dbReference type="Gene3D" id="1.20.1270.280">
    <property type="match status" value="1"/>
</dbReference>
<evidence type="ECO:0000256" key="4">
    <source>
        <dbReference type="ARBA" id="ARBA00022490"/>
    </source>
</evidence>
<dbReference type="FunFam" id="1.20.1270.280:FF:000002">
    <property type="entry name" value="Dynein heavy chain 5, axonemal"/>
    <property type="match status" value="1"/>
</dbReference>
<evidence type="ECO:0000256" key="9">
    <source>
        <dbReference type="ARBA" id="ARBA00022846"/>
    </source>
</evidence>
<comment type="similarity">
    <text evidence="3">Belongs to the dynein heavy chain family.</text>
</comment>
<dbReference type="Pfam" id="PF17852">
    <property type="entry name" value="Dynein_AAA_lid"/>
    <property type="match status" value="1"/>
</dbReference>
<dbReference type="Pfam" id="PF12774">
    <property type="entry name" value="AAA_6"/>
    <property type="match status" value="1"/>
</dbReference>
<evidence type="ECO:0000256" key="8">
    <source>
        <dbReference type="ARBA" id="ARBA00022840"/>
    </source>
</evidence>
<dbReference type="FunFam" id="1.10.287.2620:FF:000002">
    <property type="entry name" value="Dynein heavy chain 2, axonemal"/>
    <property type="match status" value="1"/>
</dbReference>
<dbReference type="Pfam" id="PF18198">
    <property type="entry name" value="AAA_lid_11"/>
    <property type="match status" value="1"/>
</dbReference>
<evidence type="ECO:0000256" key="15">
    <source>
        <dbReference type="ARBA" id="ARBA00023273"/>
    </source>
</evidence>
<evidence type="ECO:0000256" key="10">
    <source>
        <dbReference type="ARBA" id="ARBA00023017"/>
    </source>
</evidence>
<dbReference type="PANTHER" id="PTHR46532:SF4">
    <property type="entry name" value="AAA+ ATPASE DOMAIN-CONTAINING PROTEIN"/>
    <property type="match status" value="1"/>
</dbReference>
<feature type="domain" description="AAA+ ATPase" evidence="19">
    <location>
        <begin position="2117"/>
        <end position="2247"/>
    </location>
</feature>
<evidence type="ECO:0000256" key="5">
    <source>
        <dbReference type="ARBA" id="ARBA00022701"/>
    </source>
</evidence>
<comment type="subcellular location">
    <subcellularLocation>
        <location evidence="1">Cell projection</location>
        <location evidence="1">Cilium</location>
        <location evidence="1">Flagellum</location>
    </subcellularLocation>
    <subcellularLocation>
        <location evidence="2">Cytoplasm</location>
        <location evidence="2">Cytoskeleton</location>
        <location evidence="2">Cilium axoneme</location>
    </subcellularLocation>
</comment>
<evidence type="ECO:0000313" key="20">
    <source>
        <dbReference type="EMBL" id="CAD9079590.1"/>
    </source>
</evidence>
<dbReference type="InterPro" id="IPR024317">
    <property type="entry name" value="Dynein_heavy_chain_D4_dom"/>
</dbReference>
<dbReference type="InterPro" id="IPR041658">
    <property type="entry name" value="AAA_lid_11"/>
</dbReference>
<feature type="coiled-coil region" evidence="18">
    <location>
        <begin position="3071"/>
        <end position="3115"/>
    </location>
</feature>
<dbReference type="Pfam" id="PF08393">
    <property type="entry name" value="DHC_N2"/>
    <property type="match status" value="1"/>
</dbReference>
<dbReference type="SUPFAM" id="SSF52540">
    <property type="entry name" value="P-loop containing nucleoside triphosphate hydrolases"/>
    <property type="match status" value="4"/>
</dbReference>
<dbReference type="InterPro" id="IPR013602">
    <property type="entry name" value="Dynein_heavy_linker"/>
</dbReference>
<dbReference type="Pfam" id="PF12777">
    <property type="entry name" value="MT"/>
    <property type="match status" value="1"/>
</dbReference>
<dbReference type="FunFam" id="1.10.8.1220:FF:000001">
    <property type="entry name" value="Dynein axonemal heavy chain 5"/>
    <property type="match status" value="1"/>
</dbReference>
<dbReference type="Gene3D" id="1.20.58.1120">
    <property type="match status" value="1"/>
</dbReference>
<dbReference type="GO" id="GO:0036159">
    <property type="term" value="P:inner dynein arm assembly"/>
    <property type="evidence" value="ECO:0007669"/>
    <property type="project" value="UniProtKB-ARBA"/>
</dbReference>
<dbReference type="InterPro" id="IPR013594">
    <property type="entry name" value="Dynein_heavy_tail"/>
</dbReference>
<keyword evidence="10" id="KW-0243">Dynein</keyword>
<keyword evidence="14" id="KW-0206">Cytoskeleton</keyword>
<dbReference type="InterPro" id="IPR042222">
    <property type="entry name" value="Dynein_2_N"/>
</dbReference>
<dbReference type="Gene3D" id="3.20.180.20">
    <property type="entry name" value="Dynein heavy chain, N-terminal domain 2"/>
    <property type="match status" value="1"/>
</dbReference>
<dbReference type="Pfam" id="PF08385">
    <property type="entry name" value="DHC_N1"/>
    <property type="match status" value="1"/>
</dbReference>
<dbReference type="Gene3D" id="3.40.50.300">
    <property type="entry name" value="P-loop containing nucleotide triphosphate hydrolases"/>
    <property type="match status" value="5"/>
</dbReference>
<keyword evidence="9" id="KW-0282">Flagellum</keyword>
<dbReference type="InterPro" id="IPR041466">
    <property type="entry name" value="Dynein_AAA5_ext"/>
</dbReference>
<dbReference type="Gene3D" id="1.10.472.130">
    <property type="match status" value="1"/>
</dbReference>
<dbReference type="CDD" id="cd06503">
    <property type="entry name" value="ATP-synt_Fo_b"/>
    <property type="match status" value="1"/>
</dbReference>
<dbReference type="FunFam" id="1.10.8.710:FF:000003">
    <property type="entry name" value="Dynein axonemal heavy chain 5"/>
    <property type="match status" value="1"/>
</dbReference>
<keyword evidence="8" id="KW-0067">ATP-binding</keyword>
<evidence type="ECO:0000256" key="1">
    <source>
        <dbReference type="ARBA" id="ARBA00004230"/>
    </source>
</evidence>
<organism evidence="20">
    <name type="scientific">Percolomonas cosmopolitus</name>
    <dbReference type="NCBI Taxonomy" id="63605"/>
    <lineage>
        <taxon>Eukaryota</taxon>
        <taxon>Discoba</taxon>
        <taxon>Heterolobosea</taxon>
        <taxon>Tetramitia</taxon>
        <taxon>Eutetramitia</taxon>
        <taxon>Percolomonadidae</taxon>
        <taxon>Percolomonas</taxon>
    </lineage>
</organism>
<dbReference type="FunFam" id="3.40.50.300:FF:000049">
    <property type="entry name" value="Dynein, axonemal, heavy chain 5"/>
    <property type="match status" value="1"/>
</dbReference>
<dbReference type="Pfam" id="PF12781">
    <property type="entry name" value="AAA_9"/>
    <property type="match status" value="1"/>
</dbReference>
<feature type="domain" description="AAA+ ATPase" evidence="19">
    <location>
        <begin position="2452"/>
        <end position="2599"/>
    </location>
</feature>
<evidence type="ECO:0000259" key="19">
    <source>
        <dbReference type="SMART" id="SM00382"/>
    </source>
</evidence>
<keyword evidence="15" id="KW-0966">Cell projection</keyword>
<proteinExistence type="inferred from homology"/>
<dbReference type="Pfam" id="PF17857">
    <property type="entry name" value="AAA_lid_1"/>
    <property type="match status" value="1"/>
</dbReference>
<feature type="coiled-coil region" evidence="18">
    <location>
        <begin position="3590"/>
        <end position="3626"/>
    </location>
</feature>
<dbReference type="GO" id="GO:0005524">
    <property type="term" value="F:ATP binding"/>
    <property type="evidence" value="ECO:0007669"/>
    <property type="project" value="UniProtKB-KW"/>
</dbReference>
<dbReference type="InterPro" id="IPR035699">
    <property type="entry name" value="AAA_6"/>
</dbReference>
<dbReference type="FunFam" id="3.40.50.300:FF:002141">
    <property type="entry name" value="Dynein heavy chain"/>
    <property type="match status" value="1"/>
</dbReference>
<gene>
    <name evidence="20" type="ORF">PCOS0759_LOCUS2830</name>
</gene>
<evidence type="ECO:0000256" key="11">
    <source>
        <dbReference type="ARBA" id="ARBA00023054"/>
    </source>
</evidence>
<evidence type="ECO:0000256" key="14">
    <source>
        <dbReference type="ARBA" id="ARBA00023212"/>
    </source>
</evidence>
<dbReference type="GO" id="GO:0045505">
    <property type="term" value="F:dynein intermediate chain binding"/>
    <property type="evidence" value="ECO:0007669"/>
    <property type="project" value="InterPro"/>
</dbReference>
<dbReference type="Gene3D" id="6.10.140.1060">
    <property type="match status" value="1"/>
</dbReference>
<dbReference type="FunFam" id="3.20.180.20:FF:000001">
    <property type="entry name" value="Dynein axonemal heavy chain 5"/>
    <property type="match status" value="1"/>
</dbReference>
<dbReference type="GO" id="GO:0036156">
    <property type="term" value="C:inner dynein arm"/>
    <property type="evidence" value="ECO:0007669"/>
    <property type="project" value="UniProtKB-ARBA"/>
</dbReference>
<evidence type="ECO:0000256" key="6">
    <source>
        <dbReference type="ARBA" id="ARBA00022737"/>
    </source>
</evidence>
<dbReference type="InterPro" id="IPR042228">
    <property type="entry name" value="Dynein_linker_3"/>
</dbReference>
<keyword evidence="4" id="KW-0963">Cytoplasm</keyword>
<dbReference type="Gene3D" id="1.10.8.1220">
    <property type="match status" value="1"/>
</dbReference>
<evidence type="ECO:0000256" key="18">
    <source>
        <dbReference type="SAM" id="Coils"/>
    </source>
</evidence>
<dbReference type="FunFam" id="1.20.140.100:FF:000003">
    <property type="entry name" value="Dynein, axonemal, heavy chain 5"/>
    <property type="match status" value="1"/>
</dbReference>
<dbReference type="Gene3D" id="1.10.287.2620">
    <property type="match status" value="1"/>
</dbReference>
<keyword evidence="12" id="KW-0969">Cilium</keyword>
<dbReference type="FunFam" id="3.10.490.20:FF:000010">
    <property type="entry name" value="Dynein heavy chain, putative"/>
    <property type="match status" value="1"/>
</dbReference>
<reference evidence="20" key="1">
    <citation type="submission" date="2021-01" db="EMBL/GenBank/DDBJ databases">
        <authorList>
            <person name="Corre E."/>
            <person name="Pelletier E."/>
            <person name="Niang G."/>
            <person name="Scheremetjew M."/>
            <person name="Finn R."/>
            <person name="Kale V."/>
            <person name="Holt S."/>
            <person name="Cochrane G."/>
            <person name="Meng A."/>
            <person name="Brown T."/>
            <person name="Cohen L."/>
        </authorList>
    </citation>
    <scope>NUCLEOTIDE SEQUENCE</scope>
    <source>
        <strain evidence="20">WS</strain>
    </source>
</reference>
<evidence type="ECO:0000256" key="7">
    <source>
        <dbReference type="ARBA" id="ARBA00022741"/>
    </source>
</evidence>
<dbReference type="GO" id="GO:0008569">
    <property type="term" value="F:minus-end-directed microtubule motor activity"/>
    <property type="evidence" value="ECO:0007669"/>
    <property type="project" value="InterPro"/>
</dbReference>
<dbReference type="InterPro" id="IPR041228">
    <property type="entry name" value="Dynein_C"/>
</dbReference>
<dbReference type="InterPro" id="IPR035706">
    <property type="entry name" value="AAA_9"/>
</dbReference>
<comment type="function">
    <text evidence="16">Force generating protein of eukaryotic cilia and flagella. Produces force towards the minus ends of microtubules. Dynein has ATPase activity; the force-producing power stroke is thought to occur on release of ADP.</text>
</comment>
<dbReference type="GO" id="GO:0031514">
    <property type="term" value="C:motile cilium"/>
    <property type="evidence" value="ECO:0007669"/>
    <property type="project" value="UniProtKB-SubCell"/>
</dbReference>
<feature type="coiled-coil region" evidence="18">
    <location>
        <begin position="3297"/>
        <end position="3359"/>
    </location>
</feature>
<dbReference type="GO" id="GO:0051959">
    <property type="term" value="F:dynein light intermediate chain binding"/>
    <property type="evidence" value="ECO:0007669"/>
    <property type="project" value="InterPro"/>
</dbReference>
<dbReference type="Gene3D" id="1.10.8.710">
    <property type="match status" value="1"/>
</dbReference>
<dbReference type="InterPro" id="IPR003593">
    <property type="entry name" value="AAA+_ATPase"/>
</dbReference>
<evidence type="ECO:0000256" key="17">
    <source>
        <dbReference type="ARBA" id="ARBA00065818"/>
    </source>
</evidence>
<evidence type="ECO:0000256" key="13">
    <source>
        <dbReference type="ARBA" id="ARBA00023175"/>
    </source>
</evidence>
<dbReference type="Pfam" id="PF12775">
    <property type="entry name" value="AAA_7"/>
    <property type="match status" value="1"/>
</dbReference>
<evidence type="ECO:0000256" key="16">
    <source>
        <dbReference type="ARBA" id="ARBA00058146"/>
    </source>
</evidence>
<dbReference type="Pfam" id="PF03028">
    <property type="entry name" value="Dynein_heavy"/>
    <property type="match status" value="1"/>
</dbReference>
<name>A0A7S1PHU2_9EUKA</name>
<dbReference type="InterPro" id="IPR042219">
    <property type="entry name" value="AAA_lid_11_sf"/>
</dbReference>
<dbReference type="EMBL" id="HBGD01003426">
    <property type="protein sequence ID" value="CAD9079590.1"/>
    <property type="molecule type" value="Transcribed_RNA"/>
</dbReference>
<dbReference type="FunFam" id="1.20.920.20:FF:000001">
    <property type="entry name" value="dynein heavy chain 2, axonemal"/>
    <property type="match status" value="1"/>
</dbReference>
<dbReference type="Gene3D" id="1.20.140.100">
    <property type="entry name" value="Dynein heavy chain, N-terminal domain 2"/>
    <property type="match status" value="1"/>
</dbReference>
<dbReference type="Gene3D" id="3.10.490.20">
    <property type="match status" value="1"/>
</dbReference>
<keyword evidence="5" id="KW-0493">Microtubule</keyword>
<dbReference type="PANTHER" id="PTHR46532">
    <property type="entry name" value="MALE FERTILITY FACTOR KL5"/>
    <property type="match status" value="1"/>
</dbReference>
<dbReference type="Pfam" id="PF25007">
    <property type="entry name" value="DYH2-5-8_CC"/>
    <property type="match status" value="1"/>
</dbReference>
<dbReference type="InterPro" id="IPR027417">
    <property type="entry name" value="P-loop_NTPase"/>
</dbReference>
<dbReference type="InterPro" id="IPR056759">
    <property type="entry name" value="DYH2-5-8_CC"/>
</dbReference>
<dbReference type="FunFam" id="3.40.50.300:FF:000044">
    <property type="entry name" value="Dynein heavy chain 5, axonemal"/>
    <property type="match status" value="1"/>
</dbReference>
<dbReference type="InterPro" id="IPR004273">
    <property type="entry name" value="Dynein_heavy_D6_P-loop"/>
</dbReference>
<keyword evidence="11 18" id="KW-0175">Coiled coil</keyword>
<dbReference type="Gene3D" id="1.20.920.20">
    <property type="match status" value="1"/>
</dbReference>
<keyword evidence="13" id="KW-0505">Motor protein</keyword>
<dbReference type="InterPro" id="IPR043160">
    <property type="entry name" value="Dynein_C_barrel"/>
</dbReference>
<dbReference type="Gene3D" id="1.20.920.30">
    <property type="match status" value="1"/>
</dbReference>
<dbReference type="InterPro" id="IPR026983">
    <property type="entry name" value="DHC"/>
</dbReference>
<keyword evidence="7" id="KW-0547">Nucleotide-binding</keyword>
<keyword evidence="6" id="KW-0677">Repeat</keyword>
<dbReference type="InterPro" id="IPR041589">
    <property type="entry name" value="DNAH3_AAA_lid_1"/>
</dbReference>
<sequence>MSNAELSFKIQGLIIQAFPSLSEQTVRDELTRNESIIDAFLNGNEPHKLIFTVDQPNMGGAASESGDSQAFGSVASHSDEQMPVAANAKIHLSNPQDEEQAGVALNGWAMYFVRLSDQPVPKKVQLWSDYVISGVLSSESIEGLHALLSYVYAPIFETQEDWRGKTSHAQAKEFLSSISRFSERLSHIVASQTPEITLREPDSKYATANVPKSIIASRGNKVMVAHFDEVVNQWIVDVRSLLSETNDDASDPGPKSEIEFWKARYAKLTSIQEQLKENINRVAIGVLRAARSRVSKEWKAVDIEITDAINEAKDNVKYLSTLEKYIDPLYNGNPLQIIDILPGLLKNIGMMHSIARYYNTTDRMTELFVKITNQMIVNCKNTINDRGPLWEQDTQQLIDNLKLCIRLNDEYQRCYRLERDKLSRQPQGKQFSFDYLKIFGKFELFCSRIQTLIELFSTIEQFKALKRHNIDGMETNIEKFFVYVEELRRKSSDLLDYTKNAFDKDYMQFNKKIAHLEQSLQVFINTSFEYITSSEHALNLLKRFQSILQRDSLKNELDNKYTVIFHNYGIQLDNVQKIYANHCKDPPMVRNAPQVAGNIIWARQLMRRIEEPMKKFQQIPAIMNSKESKKIIKTYNKVLRALFKFETMWLQTWRQTIERAKDGLSATILVKVNNQYFVNFDREILKLLRETKWLMRLGVQVPSSASIVLLQENKFKSYLNRLTHLLNEYARITKQVHPVTADLLAPNMAAVERSLARGRIDLSWTSTGVDEFIFSAEKTLSVFEQLVSKINNIIENRIENNLRQITENLLVSLPQETFSSENFVESQRKHIKSQQKKLMIKNAEVEQSVHDIIQIIRDYGDSVDEQAVKKLYAHFESRILNALVSTTTRSLYAIRWRVASRNKKGYFEIPKPFFSVNVELIVPEISLSPSLEEVQESINRAVKQILQCSNALPRWSYISEGSENPPSFFDEVAKDITLVKVIMLLNGGIHGLKKQVDSYLSNFSRYEYLWTEDKHEAYKKFIAACNNKPTLEDFEIELKKYLDIEREIKLITSSYTVGCLSLSTSRLKSSLKELARSWKSQYAKNLHNNAKHLLEKIVNEIDESSKKLGQNIDTLENLKFVMEVLKDIREKSSMIDYRFRKVSDRYNILQNYGVEVPKEEQDKVYDLPYKWSKLTKIANDVNDKIARVQSSFKKKLVRAVSDFKVDVVQFRNEFVSHGPMVSNIEPQEAMERLKKYERLYAERKRRFETYLAGENLFGLPQSAYPELEQTEKELGFLKRLYSLYIEVIKKVSGYEDILWLELDFQAITSEVDKFAASCRNLPKQLRTWQAYLKLKKTIDDFLELQPLLEKLSDDSMRPRHWEHIEDKVGKKFKQSDESFKLKHIMEANILEFKEEIEEISISARKEADIERKVNQIAEEWRAQELTFAEHQHRGFIILKGQETAELMESLEDTQMTVGSLMGSRYVGPFREVVQTWMTKLTSIIEVLEQWMTVQAMWMYMEAVFRSGDISKQLPASAKKFASIDKNWIKIMMKANAQANVINFCYDNEMLNNLPYLKEQLEECQKSLTGYLGQKRNIFPRFYFNSDPVLLEILSQSSDPTSIQPHLSQIFDSIHHVTFDDRVENKITHMHDSSGEVVKFTEPFIAEGNVEEWLQKLEVTMQKTMRDIIRNCARECSSITMEQLISEYPAQVALLGIQLLWTADCEDAINKYPQDKKALVNNGMKIERIVRELSEMTTRELSPQDRIKIETLITVQVHQRDVFRDSIKNKKISNVKKFEWQRQARFYWRTDRDTCIIFIADIDNEYCYEYLGCKERLVITPLTDRCYITLSQALGLKLGGAPAGPAGTGKTETVKDLGRTLGKYVIVFNCSDQMDYRAMAKIYKGIAQSGAWGDFDEFNRIELEVLSVVAQQISCILTAMRDMAKKFTFTDGTACKLDMGLGIFITMNPGYQGRVELPENLKVLFRGVAMMVPDKRIIIDVKLASCGYNNTTELSKKFFILYRLCEQQLSKQPHYDFGLRNILSVLRTAGSTKRKEPKSGETYLLYRTLRDMNTSKLVQEDVELFLNLIQDLFPGTQAEKRTYPELEARIEHHLKVQQLVKHQLWFEKVIQLYETSLVRHGIMVVGPSGAGKSTCYSILLAALSDLKPVHKEFRMNPKAITANQMFGKLDIIQNEWTDGIFSALFKIAAKQSKQNIWIICDGPVDAIWIENLNTVLDDNKLLTLANGDRIGMSPSMKMCFEVENLNNASPATVSRAGQIYMSETVLGWEPVISSKLMGKSVKGEIVKAFTEAESVIVKKLFDDNIDQGLKFIEKNCEAVMQVCSMNLVVTCFDLLYSLTNEHRGRDVSKSIDNLLLEKLFIFCYAWSLGGVLESADRKKFSAFVSERFPNTSPQNTNIYDSFIAPRTGEWTNWKQQVPDWEYPGDEELEFSTLYVPTADSVRTEYLIQKIHQQNKDVLLIGGTGTAKTVTVEHYVGQLNAEKMAFKKINFSSATSPNLFQNSIESVVEKRFRAFGPPGGKKMTVFIDDINMPEINEWGDQITNEMVRQLVESNGFYSLSKPGDWIQIEDLHFIAAMSHPGGGKNDIPARLKRHFSIFNVTLPAQTSIDQMFGSILSGKFNSRRFGSTVVKIAQQMTPATIRFWKLIQRAMLPTPKKFHYVFNLRDLSRVYQGVLLCPAEIVRDDRVLVDLWKHECTRVFSDRLNDVKDKIWFDNTMADLTKEFFGENYVESKTYFANFLRDPIIDEDTEEIIEEAPKIYEPVKDLDWLRDKVYSYMKRYNDNTKVRQLDLVLFNAAIKHLVRISRIISMPRGNALLVGVGGSGKQSLTRLASFIAGYVTRQIALTKTYNEKDFFEDLRDLYKTAGALGKSVTFIFTDNDIKQETFLEYINSILSSGEVSGLFTKDDLDPIINDLRDVAKREYPKTIGKNDTWDNLYKFFIQRVRDNLHIVLCFSPVGDRFRNRALKFPGLISGSNINWFFPWPEDALVSVANKFLNDYKVESTAEVKQSLIHHMASIHLSMNAVSQRYFERFRRHVYTTPKSYLSFIELYKDVYQSKYDEINAKMQKVNGGLDVLQRAAEDVEELKLKLADKEARLSNAQKETAEMLENISHQTEEAQKRKDDVEVIRNKLLKDKEVIMKGKAEAETELNKAKPALDKAVQALSSITSKDIAFIRNLANPPFLVKLVLDGVLLLRLFPINKVHTMTDKNGIKVIKDSWDKSKRMMNQPGFLRALLSFEKDSINDETIELLQPYLEHPSFNPVKTKEVSEAAAGLCTWINAMETYTVVAKDVKPKMARLRESENKLAVASAKLQAKEDELANVEGALNEVRAKFDAAIKKKEDLEQDAIETRRFMEQANNLIDALGGERGRWTKESTEFQNRIDRLVGDCALACAFISYCGPFNSEFRNVLLNEYFYRDCVKRSIPVTKNLKVTNLLTDESQIGEWSLQGLPSDEHSIQNAIMLTRSSKWSLLVDPQGQGSAWLKKRELESNNLVVVRMSENRFSQKLENAMAFGQTLIIENIDEDLDPILDPILEKNIVKIGSISQIMMSGNESKDYDTNFKLYLTTNLPNPHFSPELYAKTTIIDFTVTMKGLEQQLLGYVIQKEKAELEERREALLADVTANQKRIKVFEERLLEKLSNTKDLLGDRDLIKVLASTKKASAEVQEKLNVAKETELRINSAREEYRPVAIRGSVLYFLVVEMSEVNPMYQTSLKQFLRLFERAIGEAEKAPLASKRIKNIIDRSTWTIFEYMSIGLFKRHKFLFVLLLACKILLRDDAIKAEEFSCLLKGGAALDIKTETKTIEWLSDTVFLNVLALSRSVPVFANLPKMMHNKQKLWQMFYEEEKLEQSNIPEFNDKLSAFERLLLIRSLREDRTIVAAYDFIKSTLSAQYTDTIPVDLESIWKSSHCAVPLICLLSPGNDPTSMIESLAKKQKKEIEFISMGQGQEVKAQELINNGFENGNWVLLQNCHLGLKFIATLEDTLTEQYKESNIHSDFRLWITSEPNPKFPIGLLQMSIKLTLEGDVGLKASMKSSFQWVNQDMLDASKRPEWRPLLYTICFLNSIVAERRKFGPLGWNVPYEFNYADLTASLAFLQNHFASIGDKSSPISWDTIHYMICEVHYGGKITDDFDRRLFSTFGDIWLNPQVKNDDFFFLHDRYKIPQGETMQSYLQYIEDLPSIDPPEVFGLHPNADITYREQEARMVLSTILDVQPKSSTVGTGLTREEIVMKIVKKRLKQLPKDFKPDDVKDNIKRLGGKRNSLNVFLAQEIDRLQRLLSVVRRAMLDIQLAIDGTIIMSSELEEALTSLFDARVPPKWLKLSWDSPTLGQWFDGFFKRHEQLHQWLTTTPPNSYWLTGFYNPQGFLTAVHQEVTRKSKGTSLDDAVLKTEVTTYNEKNVDAPRDGVYIHGLYLEGAGWNTGKCKLRESNPKVLLEKMPVIHITATSQKAAKKNNTYACPVYRHQDRTDYNFIFDIPLNCAEKSSHWIVRGVAMFTR</sequence>
<comment type="subunit">
    <text evidence="17">Consists of at least 3 heavy chains (alpha, beta and gamma), 2 intermediate chains and 8 light chains.</text>
</comment>
<dbReference type="Pfam" id="PF12780">
    <property type="entry name" value="AAA_8"/>
    <property type="match status" value="1"/>
</dbReference>
<dbReference type="FunFam" id="1.20.920.30:FF:000004">
    <property type="entry name" value="Dynein axonemal heavy chain 5"/>
    <property type="match status" value="1"/>
</dbReference>
<feature type="domain" description="AAA+ ATPase" evidence="19">
    <location>
        <begin position="1835"/>
        <end position="1982"/>
    </location>
</feature>
<dbReference type="Gene3D" id="1.10.8.720">
    <property type="entry name" value="Region D6 of dynein motor"/>
    <property type="match status" value="1"/>
</dbReference>
<evidence type="ECO:0000256" key="12">
    <source>
        <dbReference type="ARBA" id="ARBA00023069"/>
    </source>
</evidence>
<accession>A0A7S1PHU2</accession>